<dbReference type="AlphaFoldDB" id="A0AAE5H3Q4"/>
<dbReference type="InterPro" id="IPR006037">
    <property type="entry name" value="RCK_C"/>
</dbReference>
<dbReference type="EMBL" id="JABTDW010000001">
    <property type="protein sequence ID" value="NSB14290.1"/>
    <property type="molecule type" value="Genomic_DNA"/>
</dbReference>
<name>A0AAE5H3Q4_CLOBE</name>
<reference evidence="2" key="1">
    <citation type="submission" date="2020-06" db="EMBL/GenBank/DDBJ databases">
        <title>Genomic insights into acetone-butanol-ethanol (ABE) fermentation by sequencing solventogenic clostridia strains.</title>
        <authorList>
            <person name="Brown S."/>
        </authorList>
    </citation>
    <scope>NUCLEOTIDE SEQUENCE</scope>
    <source>
        <strain evidence="2">DJ123</strain>
    </source>
</reference>
<dbReference type="GO" id="GO:0008324">
    <property type="term" value="F:monoatomic cation transmembrane transporter activity"/>
    <property type="evidence" value="ECO:0007669"/>
    <property type="project" value="InterPro"/>
</dbReference>
<proteinExistence type="predicted"/>
<evidence type="ECO:0000259" key="1">
    <source>
        <dbReference type="PROSITE" id="PS51202"/>
    </source>
</evidence>
<dbReference type="GO" id="GO:0006813">
    <property type="term" value="P:potassium ion transport"/>
    <property type="evidence" value="ECO:0007669"/>
    <property type="project" value="InterPro"/>
</dbReference>
<gene>
    <name evidence="2" type="ORF">BCD95_002549</name>
</gene>
<dbReference type="Pfam" id="PF02080">
    <property type="entry name" value="TrkA_C"/>
    <property type="match status" value="1"/>
</dbReference>
<organism evidence="2 3">
    <name type="scientific">Clostridium beijerinckii</name>
    <name type="common">Clostridium MP</name>
    <dbReference type="NCBI Taxonomy" id="1520"/>
    <lineage>
        <taxon>Bacteria</taxon>
        <taxon>Bacillati</taxon>
        <taxon>Bacillota</taxon>
        <taxon>Clostridia</taxon>
        <taxon>Eubacteriales</taxon>
        <taxon>Clostridiaceae</taxon>
        <taxon>Clostridium</taxon>
    </lineage>
</organism>
<dbReference type="SUPFAM" id="SSF116726">
    <property type="entry name" value="TrkA C-terminal domain-like"/>
    <property type="match status" value="1"/>
</dbReference>
<comment type="caution">
    <text evidence="2">The sequence shown here is derived from an EMBL/GenBank/DDBJ whole genome shotgun (WGS) entry which is preliminary data.</text>
</comment>
<evidence type="ECO:0000313" key="2">
    <source>
        <dbReference type="EMBL" id="NSB14290.1"/>
    </source>
</evidence>
<sequence>MHGSNLDSKQIKEVKWPSNCLLVAVKRGEDEIIPKGDTTILPGDYLIVFTNEDKVTKISDTLIDMTECNKIQKSINQ</sequence>
<evidence type="ECO:0000313" key="3">
    <source>
        <dbReference type="Proteomes" id="UP000822184"/>
    </source>
</evidence>
<dbReference type="InterPro" id="IPR036721">
    <property type="entry name" value="RCK_C_sf"/>
</dbReference>
<feature type="domain" description="RCK C-terminal" evidence="1">
    <location>
        <begin position="1"/>
        <end position="64"/>
    </location>
</feature>
<dbReference type="Proteomes" id="UP000822184">
    <property type="component" value="Unassembled WGS sequence"/>
</dbReference>
<accession>A0AAE5H3Q4</accession>
<dbReference type="PROSITE" id="PS51202">
    <property type="entry name" value="RCK_C"/>
    <property type="match status" value="1"/>
</dbReference>
<protein>
    <submittedName>
        <fullName evidence="2">Trk K+ transport system NAD-binding subunit</fullName>
    </submittedName>
</protein>
<dbReference type="Gene3D" id="3.30.70.1450">
    <property type="entry name" value="Regulator of K+ conductance, C-terminal domain"/>
    <property type="match status" value="1"/>
</dbReference>